<proteinExistence type="predicted"/>
<evidence type="ECO:0000313" key="4">
    <source>
        <dbReference type="EMBL" id="KAJ5381131.1"/>
    </source>
</evidence>
<feature type="domain" description="C2H2-type" evidence="3">
    <location>
        <begin position="791"/>
        <end position="818"/>
    </location>
</feature>
<dbReference type="InterPro" id="IPR013083">
    <property type="entry name" value="Znf_RING/FYVE/PHD"/>
</dbReference>
<name>A0A9W9VIY3_9EURO</name>
<feature type="region of interest" description="Disordered" evidence="2">
    <location>
        <begin position="882"/>
        <end position="916"/>
    </location>
</feature>
<keyword evidence="1" id="KW-0677">Repeat</keyword>
<dbReference type="SMART" id="SM00355">
    <property type="entry name" value="ZnF_C2H2"/>
    <property type="match status" value="2"/>
</dbReference>
<dbReference type="InterPro" id="IPR011011">
    <property type="entry name" value="Znf_FYVE_PHD"/>
</dbReference>
<dbReference type="InterPro" id="IPR056884">
    <property type="entry name" value="NPHP3-like_N"/>
</dbReference>
<dbReference type="SUPFAM" id="SSF52540">
    <property type="entry name" value="P-loop containing nucleoside triphosphate hydrolases"/>
    <property type="match status" value="1"/>
</dbReference>
<dbReference type="InterPro" id="IPR027417">
    <property type="entry name" value="P-loop_NTPase"/>
</dbReference>
<accession>A0A9W9VIY3</accession>
<evidence type="ECO:0000256" key="2">
    <source>
        <dbReference type="SAM" id="MobiDB-lite"/>
    </source>
</evidence>
<dbReference type="PANTHER" id="PTHR10039:SF14">
    <property type="entry name" value="NACHT DOMAIN-CONTAINING PROTEIN"/>
    <property type="match status" value="1"/>
</dbReference>
<dbReference type="OrthoDB" id="21416at2759"/>
<dbReference type="Proteomes" id="UP001147782">
    <property type="component" value="Unassembled WGS sequence"/>
</dbReference>
<dbReference type="Pfam" id="PF20826">
    <property type="entry name" value="PHD_5"/>
    <property type="match status" value="1"/>
</dbReference>
<organism evidence="4 5">
    <name type="scientific">Penicillium cataractarum</name>
    <dbReference type="NCBI Taxonomy" id="2100454"/>
    <lineage>
        <taxon>Eukaryota</taxon>
        <taxon>Fungi</taxon>
        <taxon>Dikarya</taxon>
        <taxon>Ascomycota</taxon>
        <taxon>Pezizomycotina</taxon>
        <taxon>Eurotiomycetes</taxon>
        <taxon>Eurotiomycetidae</taxon>
        <taxon>Eurotiales</taxon>
        <taxon>Aspergillaceae</taxon>
        <taxon>Penicillium</taxon>
    </lineage>
</organism>
<dbReference type="SUPFAM" id="SSF57903">
    <property type="entry name" value="FYVE/PHD zinc finger"/>
    <property type="match status" value="1"/>
</dbReference>
<dbReference type="GeneID" id="81435667"/>
<dbReference type="RefSeq" id="XP_056558702.1">
    <property type="nucleotide sequence ID" value="XM_056696490.1"/>
</dbReference>
<evidence type="ECO:0000313" key="5">
    <source>
        <dbReference type="Proteomes" id="UP001147782"/>
    </source>
</evidence>
<gene>
    <name evidence="4" type="ORF">N7496_003559</name>
</gene>
<feature type="region of interest" description="Disordered" evidence="2">
    <location>
        <begin position="1227"/>
        <end position="1311"/>
    </location>
</feature>
<dbReference type="Pfam" id="PF24883">
    <property type="entry name" value="NPHP3_N"/>
    <property type="match status" value="1"/>
</dbReference>
<dbReference type="Gene3D" id="3.40.50.300">
    <property type="entry name" value="P-loop containing nucleotide triphosphate hydrolases"/>
    <property type="match status" value="1"/>
</dbReference>
<dbReference type="InterPro" id="IPR056125">
    <property type="entry name" value="DUF7708"/>
</dbReference>
<comment type="caution">
    <text evidence="4">The sequence shown here is derived from an EMBL/GenBank/DDBJ whole genome shotgun (WGS) entry which is preliminary data.</text>
</comment>
<protein>
    <submittedName>
        <fullName evidence="4">Ankyrin repeat-containing protein</fullName>
    </submittedName>
</protein>
<feature type="region of interest" description="Disordered" evidence="2">
    <location>
        <begin position="987"/>
        <end position="1020"/>
    </location>
</feature>
<dbReference type="Gene3D" id="3.30.160.60">
    <property type="entry name" value="Classic Zinc Finger"/>
    <property type="match status" value="1"/>
</dbReference>
<dbReference type="PANTHER" id="PTHR10039">
    <property type="entry name" value="AMELOGENIN"/>
    <property type="match status" value="1"/>
</dbReference>
<reference evidence="4" key="1">
    <citation type="submission" date="2022-11" db="EMBL/GenBank/DDBJ databases">
        <authorList>
            <person name="Petersen C."/>
        </authorList>
    </citation>
    <scope>NUCLEOTIDE SEQUENCE</scope>
    <source>
        <strain evidence="4">IBT 29864</strain>
    </source>
</reference>
<evidence type="ECO:0000259" key="3">
    <source>
        <dbReference type="SMART" id="SM00355"/>
    </source>
</evidence>
<reference evidence="4" key="2">
    <citation type="journal article" date="2023" name="IMA Fungus">
        <title>Comparative genomic study of the Penicillium genus elucidates a diverse pangenome and 15 lateral gene transfer events.</title>
        <authorList>
            <person name="Petersen C."/>
            <person name="Sorensen T."/>
            <person name="Nielsen M.R."/>
            <person name="Sondergaard T.E."/>
            <person name="Sorensen J.L."/>
            <person name="Fitzpatrick D.A."/>
            <person name="Frisvad J.C."/>
            <person name="Nielsen K.L."/>
        </authorList>
    </citation>
    <scope>NUCLEOTIDE SEQUENCE</scope>
    <source>
        <strain evidence="4">IBT 29864</strain>
    </source>
</reference>
<dbReference type="InterPro" id="IPR054471">
    <property type="entry name" value="GPIID_WHD"/>
</dbReference>
<feature type="compositionally biased region" description="Basic and acidic residues" evidence="2">
    <location>
        <begin position="889"/>
        <end position="915"/>
    </location>
</feature>
<keyword evidence="5" id="KW-1185">Reference proteome</keyword>
<dbReference type="Pfam" id="PF24809">
    <property type="entry name" value="DUF7708"/>
    <property type="match status" value="1"/>
</dbReference>
<sequence length="1361" mass="153935">MAAGQSSVFQHVLTTFKAKVDPKLASEFEMATLADLKSALSSMERKHKSERSIRNMGRLSRFLDAMDQYGKVIEVFLNVTDVLAFVWGPMKFLLQTANTFSEAFSKLLETYQVIGESLPLLDKCQGFLENTPYVRQALESIFNDILEFHEYALGYFKKPMWQRVFQASWATYKTRFQPIVDNLYRHKDLLEGRVTFAQLETIISQGEKTFQEFQRQQNDEAMGKYRAIQAWLGNPDVQTDHESIARVRCDSPEAGSWLLHHPLFQPWQDGTSDTLLLWLNGIPGAGKSVLASLIIDKCRENTLNITIWFYCRHGDKDRSTFIALARALISQLLKYDMDLVPYVHVKMSSRSEQTLSSEPLAKELLETLLKNCQGLHIILDGLDECAQGEGKKIIGWFRSVMEASTQSAATSSNRRCVFISQRDATTTRHLRDLPKITITPAHNHHDITVFVSSWGRKIQEKFSISDDLTKGITETVVEGAAGMFLFAKLVMTTLFAQVSRERLFNELNVKGLPVGLDAAYSRVLDIIREQSSKTEAIQLLAWLVCAKRPLEWREIQAAVAIDIEGETVDFYGRQWMVDAKDLCGSLVESRTDGSLELVHTTAELYLVESGVVNVGQEELKIASLCLAYLALPGFEAVLADSSIEDFLKLGYYAFVDYAARYWTCHLREGLARGALEQHQDTLISRIERLIDLHYRQCDEDIQIPGSTRSLLSRLQESDFSAQDGFEKFRKAFVATESQIETYGENATSNQVLDLSDIIANIRAVLEDTVCRKSWDEADRKLFAFYYGEAIYKCPRISCSYFHRGFTSAKEREAHVRKHTLPYSCSYPGCLRVAVGFSSQSELQRHISQIHEMAQSKGQIFPSKQKRPLLQCGMCQQSFDKPGKLRNHGCRQDTPKSRLLDRSSVRHPEMEPERRRGQLQVHSIQNLNGYQRQLFPIKQANKAQQQTAPSGVQDRLYQQHDPAAQQVLAPQSQKLLGVEDWQSLFSMPQVQAHQSQQQSSGAEPQDQPSDQQQPFAMQQAQTQLSDQVNNIFIYPLSPSNSTPLMAMNYPLPLPPALANSQFVGVQTAQTSMLPRPGTPFLGRTQQEELLMRCICPVSEDDGHAVQCERCETWQHAICYYPDKHVPNVHNCVSCEPRPADFWSAAERQRLRQLRKQDRKYLPGGEAIDPFSWDGDGNRFGHQHSEFEAPAIHPQQSLNSTDSTSMMPTDVIDDLLQAANQVYNLKTMSSTPPAMPTKNEDFSHQNSPFVDEGNEVVDSSLPLSQSSNPAPLASQPASILRQAHIGPEPSGPPNNTHPQNHILDPQEPPPDDREWALYPLVTELTTKIPLEQAISRELQKQGPFTGWQAYYDNKDRASNISFL</sequence>
<dbReference type="InterPro" id="IPR013087">
    <property type="entry name" value="Znf_C2H2_type"/>
</dbReference>
<dbReference type="Pfam" id="PF22939">
    <property type="entry name" value="WHD_GPIID"/>
    <property type="match status" value="1"/>
</dbReference>
<dbReference type="Gene3D" id="3.30.40.10">
    <property type="entry name" value="Zinc/RING finger domain, C3HC4 (zinc finger)"/>
    <property type="match status" value="1"/>
</dbReference>
<feature type="domain" description="C2H2-type" evidence="3">
    <location>
        <begin position="822"/>
        <end position="850"/>
    </location>
</feature>
<evidence type="ECO:0000256" key="1">
    <source>
        <dbReference type="ARBA" id="ARBA00022737"/>
    </source>
</evidence>
<dbReference type="EMBL" id="JAPZBS010000002">
    <property type="protein sequence ID" value="KAJ5381131.1"/>
    <property type="molecule type" value="Genomic_DNA"/>
</dbReference>